<dbReference type="CDD" id="cd11304">
    <property type="entry name" value="Cadherin_repeat"/>
    <property type="match status" value="3"/>
</dbReference>
<dbReference type="FunFam" id="2.60.40.60:FF:000020">
    <property type="entry name" value="Dachsous cadherin-related 1b"/>
    <property type="match status" value="1"/>
</dbReference>
<evidence type="ECO:0000313" key="11">
    <source>
        <dbReference type="Proteomes" id="UP000271098"/>
    </source>
</evidence>
<reference evidence="10 11" key="2">
    <citation type="submission" date="2018-11" db="EMBL/GenBank/DDBJ databases">
        <authorList>
            <consortium name="Pathogen Informatics"/>
        </authorList>
    </citation>
    <scope>NUCLEOTIDE SEQUENCE [LARGE SCALE GENOMIC DNA]</scope>
</reference>
<reference evidence="12" key="1">
    <citation type="submission" date="2016-06" db="UniProtKB">
        <authorList>
            <consortium name="WormBaseParasite"/>
        </authorList>
    </citation>
    <scope>IDENTIFICATION</scope>
</reference>
<dbReference type="PROSITE" id="PS50268">
    <property type="entry name" value="CADHERIN_2"/>
    <property type="match status" value="3"/>
</dbReference>
<keyword evidence="5" id="KW-1133">Transmembrane helix</keyword>
<sequence length="302" mass="33954">MCLQILNSRLNFFQNLPRQEFTVVEHDPNKLVTKLTVRSANVSTNGILLSIVGGDPRHHFRLDSHTRELLTTSEVDREYRSKYDLWIAAIDQHAQPMISYANVVINVLDINDNKPRFEMVSYSASVAENGESNELVLKIRAQDSDSGKNADISYSLLNDGTDAWKYFRIDEKTGEIFTITSLDAELFRECRLSVIARDYGSPSLSAITVVKIEVLDENDNSPRFSNLFHGTVDENSPPGTPIIQVTSYDADFNSTLEYGLEGVDADKFSIEQHTGLISLATEIDREKVCLLGNTCSLKIFFM</sequence>
<evidence type="ECO:0000259" key="9">
    <source>
        <dbReference type="PROSITE" id="PS50268"/>
    </source>
</evidence>
<dbReference type="GO" id="GO:0005509">
    <property type="term" value="F:calcium ion binding"/>
    <property type="evidence" value="ECO:0007669"/>
    <property type="project" value="UniProtKB-UniRule"/>
</dbReference>
<evidence type="ECO:0000256" key="8">
    <source>
        <dbReference type="PROSITE-ProRule" id="PRU00043"/>
    </source>
</evidence>
<protein>
    <submittedName>
        <fullName evidence="12">Cadherin domain-containing protein</fullName>
    </submittedName>
</protein>
<dbReference type="SUPFAM" id="SSF49313">
    <property type="entry name" value="Cadherin-like"/>
    <property type="match status" value="3"/>
</dbReference>
<evidence type="ECO:0000256" key="6">
    <source>
        <dbReference type="ARBA" id="ARBA00023136"/>
    </source>
</evidence>
<keyword evidence="6" id="KW-0472">Membrane</keyword>
<evidence type="ECO:0000256" key="2">
    <source>
        <dbReference type="ARBA" id="ARBA00022692"/>
    </source>
</evidence>
<dbReference type="AlphaFoldDB" id="A0A183ESG0"/>
<keyword evidence="11" id="KW-1185">Reference proteome</keyword>
<organism evidence="12">
    <name type="scientific">Gongylonema pulchrum</name>
    <dbReference type="NCBI Taxonomy" id="637853"/>
    <lineage>
        <taxon>Eukaryota</taxon>
        <taxon>Metazoa</taxon>
        <taxon>Ecdysozoa</taxon>
        <taxon>Nematoda</taxon>
        <taxon>Chromadorea</taxon>
        <taxon>Rhabditida</taxon>
        <taxon>Spirurina</taxon>
        <taxon>Spiruromorpha</taxon>
        <taxon>Spiruroidea</taxon>
        <taxon>Gongylonematidae</taxon>
        <taxon>Gongylonema</taxon>
    </lineage>
</organism>
<evidence type="ECO:0000256" key="4">
    <source>
        <dbReference type="ARBA" id="ARBA00022837"/>
    </source>
</evidence>
<dbReference type="EMBL" id="UYRT01099363">
    <property type="protein sequence ID" value="VDN42123.1"/>
    <property type="molecule type" value="Genomic_DNA"/>
</dbReference>
<gene>
    <name evidence="10" type="ORF">GPUH_LOCUS23901</name>
</gene>
<evidence type="ECO:0000256" key="1">
    <source>
        <dbReference type="ARBA" id="ARBA00004167"/>
    </source>
</evidence>
<dbReference type="Pfam" id="PF00028">
    <property type="entry name" value="Cadherin"/>
    <property type="match status" value="3"/>
</dbReference>
<evidence type="ECO:0000313" key="10">
    <source>
        <dbReference type="EMBL" id="VDN42123.1"/>
    </source>
</evidence>
<accession>A0A183ESG0</accession>
<dbReference type="PANTHER" id="PTHR24028">
    <property type="entry name" value="CADHERIN-87A"/>
    <property type="match status" value="1"/>
</dbReference>
<keyword evidence="2" id="KW-0812">Transmembrane</keyword>
<comment type="subcellular location">
    <subcellularLocation>
        <location evidence="1">Membrane</location>
        <topology evidence="1">Single-pass membrane protein</topology>
    </subcellularLocation>
</comment>
<dbReference type="GO" id="GO:0005886">
    <property type="term" value="C:plasma membrane"/>
    <property type="evidence" value="ECO:0007669"/>
    <property type="project" value="InterPro"/>
</dbReference>
<evidence type="ECO:0000256" key="5">
    <source>
        <dbReference type="ARBA" id="ARBA00022989"/>
    </source>
</evidence>
<evidence type="ECO:0000256" key="3">
    <source>
        <dbReference type="ARBA" id="ARBA00022737"/>
    </source>
</evidence>
<keyword evidence="7" id="KW-0325">Glycoprotein</keyword>
<dbReference type="Gene3D" id="2.60.40.60">
    <property type="entry name" value="Cadherins"/>
    <property type="match status" value="3"/>
</dbReference>
<dbReference type="InterPro" id="IPR020894">
    <property type="entry name" value="Cadherin_CS"/>
</dbReference>
<proteinExistence type="predicted"/>
<keyword evidence="3" id="KW-0677">Repeat</keyword>
<dbReference type="InterPro" id="IPR002126">
    <property type="entry name" value="Cadherin-like_dom"/>
</dbReference>
<feature type="domain" description="Cadherin" evidence="9">
    <location>
        <begin position="224"/>
        <end position="287"/>
    </location>
</feature>
<feature type="domain" description="Cadherin" evidence="9">
    <location>
        <begin position="15"/>
        <end position="117"/>
    </location>
</feature>
<dbReference type="WBParaSite" id="GPUH_0002393101-mRNA-1">
    <property type="protein sequence ID" value="GPUH_0002393101-mRNA-1"/>
    <property type="gene ID" value="GPUH_0002393101"/>
</dbReference>
<dbReference type="PRINTS" id="PR00205">
    <property type="entry name" value="CADHERIN"/>
</dbReference>
<evidence type="ECO:0000256" key="7">
    <source>
        <dbReference type="ARBA" id="ARBA00023180"/>
    </source>
</evidence>
<name>A0A183ESG0_9BILA</name>
<dbReference type="Proteomes" id="UP000271098">
    <property type="component" value="Unassembled WGS sequence"/>
</dbReference>
<dbReference type="GO" id="GO:0007156">
    <property type="term" value="P:homophilic cell adhesion via plasma membrane adhesion molecules"/>
    <property type="evidence" value="ECO:0007669"/>
    <property type="project" value="InterPro"/>
</dbReference>
<dbReference type="PROSITE" id="PS00232">
    <property type="entry name" value="CADHERIN_1"/>
    <property type="match status" value="2"/>
</dbReference>
<dbReference type="PANTHER" id="PTHR24028:SF146">
    <property type="entry name" value="CADHERIN 96CB, ISOFORM D-RELATED"/>
    <property type="match status" value="1"/>
</dbReference>
<dbReference type="OrthoDB" id="6252479at2759"/>
<dbReference type="GO" id="GO:0007411">
    <property type="term" value="P:axon guidance"/>
    <property type="evidence" value="ECO:0007669"/>
    <property type="project" value="UniProtKB-ARBA"/>
</dbReference>
<dbReference type="InterPro" id="IPR015919">
    <property type="entry name" value="Cadherin-like_sf"/>
</dbReference>
<feature type="domain" description="Cadherin" evidence="9">
    <location>
        <begin position="118"/>
        <end position="224"/>
    </location>
</feature>
<evidence type="ECO:0000313" key="12">
    <source>
        <dbReference type="WBParaSite" id="GPUH_0002393101-mRNA-1"/>
    </source>
</evidence>
<keyword evidence="4 8" id="KW-0106">Calcium</keyword>
<dbReference type="InterPro" id="IPR050174">
    <property type="entry name" value="Protocadherin/Cadherin-CA"/>
</dbReference>
<dbReference type="SMART" id="SM00112">
    <property type="entry name" value="CA"/>
    <property type="match status" value="2"/>
</dbReference>